<dbReference type="Pfam" id="PF00148">
    <property type="entry name" value="Oxidored_nitro"/>
    <property type="match status" value="1"/>
</dbReference>
<dbReference type="InterPro" id="IPR000510">
    <property type="entry name" value="Nase/OxRdtase_comp1"/>
</dbReference>
<protein>
    <submittedName>
        <fullName evidence="2">Nitrogenase molybdenum-iron protein alpha chain</fullName>
        <ecNumber evidence="2">1.18.6.1</ecNumber>
    </submittedName>
</protein>
<evidence type="ECO:0000313" key="3">
    <source>
        <dbReference type="Proteomes" id="UP000276437"/>
    </source>
</evidence>
<dbReference type="PANTHER" id="PTHR42956:SF1">
    <property type="entry name" value="NITROGENASE IRON-MOLYBDENUM COFACTOR BIOSYNTHESIS PROTEIN NIFE"/>
    <property type="match status" value="1"/>
</dbReference>
<reference evidence="2 3" key="1">
    <citation type="journal article" date="2018" name="Int. J. Syst. Evol. Microbiol.">
        <title>Methylomusa anaerophila gen. nov., sp. nov., an anaerobic methanol-utilizing bacterium isolated from a microbial fuel cell.</title>
        <authorList>
            <person name="Amano N."/>
            <person name="Yamamuro A."/>
            <person name="Miyahara M."/>
            <person name="Kouzuma A."/>
            <person name="Abe T."/>
            <person name="Watanabe K."/>
        </authorList>
    </citation>
    <scope>NUCLEOTIDE SEQUENCE [LARGE SCALE GENOMIC DNA]</scope>
    <source>
        <strain evidence="2 3">MMFC1</strain>
    </source>
</reference>
<proteinExistence type="predicted"/>
<dbReference type="RefSeq" id="WP_126307685.1">
    <property type="nucleotide sequence ID" value="NZ_AP018449.1"/>
</dbReference>
<dbReference type="GO" id="GO:0016163">
    <property type="term" value="F:nitrogenase activity"/>
    <property type="evidence" value="ECO:0007669"/>
    <property type="project" value="UniProtKB-EC"/>
</dbReference>
<evidence type="ECO:0000313" key="2">
    <source>
        <dbReference type="EMBL" id="BBB90770.1"/>
    </source>
</evidence>
<keyword evidence="2" id="KW-0560">Oxidoreductase</keyword>
<sequence>MTINIQSEEAQTRENRLGAITGYKGTIKSLVEQVGCGSLKNKERCFSQTSNCSSGCAQGQLASIKDAAVVNHGPLGCSAEIIGTNVQTQMFHTVNNIKLTTVRVLSTNMGENTTVFGGAEDLKEGVREAFRRFSPKAIFVTSSCASGIIGDDLKSILAEVEKELEIPVVPVFCEGFRSKVWASGFDAAYHAVLTRIVKPPVQKRPELINVITFRSNLGRFAEIEKILARFGLVPQFVLPDRTIEELSRISEAAATLSVCGTLGGYLGNGLEQHYGVPFVKALQPHGIAGIENWLRELGKVVGKEKEVAAYLAEEKERTRPELEEIRKKLRGKKAVIGMGPSFSHSYARVLQELGVEVIWAAAWHFDQCYDHGTIPEAALELASRENDVPVSVADQQNFEMLNLLTKLKPDFYLSRHPGLCVWSMKLGIPSLMIADVFTALGYEGTVEFGYRILDTLANNSLARNLSQRIDLPYSDWWFSQDSFKFLEDVV</sequence>
<dbReference type="PANTHER" id="PTHR42956">
    <property type="entry name" value="NITROGENASE IRON-MOLYBDENUM COFACTOR BIOSYNTHESIS PROTEIN NIFE"/>
    <property type="match status" value="1"/>
</dbReference>
<dbReference type="KEGG" id="mana:MAMMFC1_01431"/>
<dbReference type="EMBL" id="AP018449">
    <property type="protein sequence ID" value="BBB90770.1"/>
    <property type="molecule type" value="Genomic_DNA"/>
</dbReference>
<organism evidence="2 3">
    <name type="scientific">Methylomusa anaerophila</name>
    <dbReference type="NCBI Taxonomy" id="1930071"/>
    <lineage>
        <taxon>Bacteria</taxon>
        <taxon>Bacillati</taxon>
        <taxon>Bacillota</taxon>
        <taxon>Negativicutes</taxon>
        <taxon>Selenomonadales</taxon>
        <taxon>Sporomusaceae</taxon>
        <taxon>Methylomusa</taxon>
    </lineage>
</organism>
<dbReference type="AlphaFoldDB" id="A0A348AI72"/>
<name>A0A348AI72_9FIRM</name>
<accession>A0A348AI72</accession>
<dbReference type="Gene3D" id="3.40.50.1980">
    <property type="entry name" value="Nitrogenase molybdenum iron protein domain"/>
    <property type="match status" value="3"/>
</dbReference>
<dbReference type="Proteomes" id="UP000276437">
    <property type="component" value="Chromosome"/>
</dbReference>
<dbReference type="SUPFAM" id="SSF53807">
    <property type="entry name" value="Helical backbone' metal receptor"/>
    <property type="match status" value="1"/>
</dbReference>
<dbReference type="OrthoDB" id="9767044at2"/>
<dbReference type="InterPro" id="IPR049939">
    <property type="entry name" value="NifE-like"/>
</dbReference>
<feature type="domain" description="Nitrogenase/oxidoreductase component 1" evidence="1">
    <location>
        <begin position="52"/>
        <end position="456"/>
    </location>
</feature>
<dbReference type="EC" id="1.18.6.1" evidence="2"/>
<gene>
    <name evidence="2" type="primary">nifD_11</name>
    <name evidence="2" type="ORF">MAMMFC1_01431</name>
</gene>
<evidence type="ECO:0000259" key="1">
    <source>
        <dbReference type="Pfam" id="PF00148"/>
    </source>
</evidence>
<keyword evidence="3" id="KW-1185">Reference proteome</keyword>